<feature type="region of interest" description="Disordered" evidence="1">
    <location>
        <begin position="99"/>
        <end position="139"/>
    </location>
</feature>
<evidence type="ECO:0000256" key="1">
    <source>
        <dbReference type="SAM" id="MobiDB-lite"/>
    </source>
</evidence>
<accession>A0A0N4Y0B1</accession>
<reference evidence="4" key="1">
    <citation type="submission" date="2017-02" db="UniProtKB">
        <authorList>
            <consortium name="WormBaseParasite"/>
        </authorList>
    </citation>
    <scope>IDENTIFICATION</scope>
</reference>
<dbReference type="EMBL" id="UYSL01020071">
    <property type="protein sequence ID" value="VDL72538.1"/>
    <property type="molecule type" value="Genomic_DNA"/>
</dbReference>
<dbReference type="Proteomes" id="UP000271162">
    <property type="component" value="Unassembled WGS sequence"/>
</dbReference>
<keyword evidence="3" id="KW-1185">Reference proteome</keyword>
<evidence type="ECO:0000313" key="2">
    <source>
        <dbReference type="EMBL" id="VDL72538.1"/>
    </source>
</evidence>
<protein>
    <submittedName>
        <fullName evidence="4">Ovule protein</fullName>
    </submittedName>
</protein>
<dbReference type="WBParaSite" id="NBR_0000894801-mRNA-1">
    <property type="protein sequence ID" value="NBR_0000894801-mRNA-1"/>
    <property type="gene ID" value="NBR_0000894801"/>
</dbReference>
<proteinExistence type="predicted"/>
<feature type="compositionally biased region" description="Basic and acidic residues" evidence="1">
    <location>
        <begin position="115"/>
        <end position="130"/>
    </location>
</feature>
<dbReference type="AlphaFoldDB" id="A0A0N4Y0B1"/>
<sequence>MVLKNTDDVIELANSKQNKLTSGLLNEKAELKVLLDDEKAGCGELKRKLADVKGSYEIAVHRLDEARQELELVSAILERTQEELGVDDFSSREWFEKSMTHPSLSVTSPKSKMPRIPDELEERSEAHSEEEQQVNQQVERQKRALMLELERCRTRKVELEHAIAQIPDR</sequence>
<organism evidence="4">
    <name type="scientific">Nippostrongylus brasiliensis</name>
    <name type="common">Rat hookworm</name>
    <dbReference type="NCBI Taxonomy" id="27835"/>
    <lineage>
        <taxon>Eukaryota</taxon>
        <taxon>Metazoa</taxon>
        <taxon>Ecdysozoa</taxon>
        <taxon>Nematoda</taxon>
        <taxon>Chromadorea</taxon>
        <taxon>Rhabditida</taxon>
        <taxon>Rhabditina</taxon>
        <taxon>Rhabditomorpha</taxon>
        <taxon>Strongyloidea</taxon>
        <taxon>Heligmosomidae</taxon>
        <taxon>Nippostrongylus</taxon>
    </lineage>
</organism>
<name>A0A0N4Y0B1_NIPBR</name>
<feature type="compositionally biased region" description="Polar residues" evidence="1">
    <location>
        <begin position="100"/>
        <end position="110"/>
    </location>
</feature>
<reference evidence="2 3" key="2">
    <citation type="submission" date="2018-11" db="EMBL/GenBank/DDBJ databases">
        <authorList>
            <consortium name="Pathogen Informatics"/>
        </authorList>
    </citation>
    <scope>NUCLEOTIDE SEQUENCE [LARGE SCALE GENOMIC DNA]</scope>
</reference>
<evidence type="ECO:0000313" key="3">
    <source>
        <dbReference type="Proteomes" id="UP000271162"/>
    </source>
</evidence>
<evidence type="ECO:0000313" key="4">
    <source>
        <dbReference type="WBParaSite" id="NBR_0000894801-mRNA-1"/>
    </source>
</evidence>
<gene>
    <name evidence="2" type="ORF">NBR_LOCUS8949</name>
</gene>